<dbReference type="Pfam" id="PF01757">
    <property type="entry name" value="Acyl_transf_3"/>
    <property type="match status" value="1"/>
</dbReference>
<feature type="transmembrane region" description="Helical" evidence="1">
    <location>
        <begin position="331"/>
        <end position="352"/>
    </location>
</feature>
<dbReference type="EMBL" id="CAEZTC010000036">
    <property type="protein sequence ID" value="CAB4554789.1"/>
    <property type="molecule type" value="Genomic_DNA"/>
</dbReference>
<dbReference type="GO" id="GO:0016747">
    <property type="term" value="F:acyltransferase activity, transferring groups other than amino-acyl groups"/>
    <property type="evidence" value="ECO:0007669"/>
    <property type="project" value="InterPro"/>
</dbReference>
<evidence type="ECO:0000259" key="2">
    <source>
        <dbReference type="Pfam" id="PF01757"/>
    </source>
</evidence>
<dbReference type="InterPro" id="IPR050879">
    <property type="entry name" value="Acyltransferase_3"/>
</dbReference>
<feature type="transmembrane region" description="Helical" evidence="1">
    <location>
        <begin position="292"/>
        <end position="311"/>
    </location>
</feature>
<feature type="transmembrane region" description="Helical" evidence="1">
    <location>
        <begin position="91"/>
        <end position="111"/>
    </location>
</feature>
<sequence>MSDEPVHSDATIAGLDGIRAIAVIVVFLSHLPIAITWLETQSWFNQFRIAGFLGVNMFFVLSGFLITYKLLSTRHTDGRLALRRFYISRTARIMPAVIVFLIVHLIYAVFFDFPPSGRASDEFIMIAATIFQFANYAVLSNTELLEENGALWSLSVEGHFYILWPFVMFLLFRVLKKLSVAVAVLMTMVPLLYMWLAWIFHNNGYLSAYLRTDARIVSLVVGALGAVLWMKTTYLSPLFLRMLSLPAVLAMVVIHSVADGWEPFVWDGGMAIFDIATMIVLLALAQGVFPMVNALTHTAMAWVGKISYGLYIWQIPVLTLLNRHAEQLHQLFTFVAATALTIALGALSYYWVEQPVRRSRYVQRGIS</sequence>
<dbReference type="PANTHER" id="PTHR23028">
    <property type="entry name" value="ACETYLTRANSFERASE"/>
    <property type="match status" value="1"/>
</dbReference>
<feature type="transmembrane region" description="Helical" evidence="1">
    <location>
        <begin position="151"/>
        <end position="171"/>
    </location>
</feature>
<dbReference type="PANTHER" id="PTHR23028:SF53">
    <property type="entry name" value="ACYL_TRANSF_3 DOMAIN-CONTAINING PROTEIN"/>
    <property type="match status" value="1"/>
</dbReference>
<feature type="transmembrane region" description="Helical" evidence="1">
    <location>
        <begin position="178"/>
        <end position="200"/>
    </location>
</feature>
<accession>A0A6J6CWJ8</accession>
<keyword evidence="1" id="KW-0472">Membrane</keyword>
<proteinExistence type="predicted"/>
<dbReference type="GO" id="GO:0016020">
    <property type="term" value="C:membrane"/>
    <property type="evidence" value="ECO:0007669"/>
    <property type="project" value="TreeGrafter"/>
</dbReference>
<feature type="transmembrane region" description="Helical" evidence="1">
    <location>
        <begin position="50"/>
        <end position="71"/>
    </location>
</feature>
<organism evidence="3">
    <name type="scientific">freshwater metagenome</name>
    <dbReference type="NCBI Taxonomy" id="449393"/>
    <lineage>
        <taxon>unclassified sequences</taxon>
        <taxon>metagenomes</taxon>
        <taxon>ecological metagenomes</taxon>
    </lineage>
</organism>
<evidence type="ECO:0000313" key="3">
    <source>
        <dbReference type="EMBL" id="CAB4554789.1"/>
    </source>
</evidence>
<gene>
    <name evidence="3" type="ORF">UFOPK1572_00423</name>
</gene>
<protein>
    <submittedName>
        <fullName evidence="3">Unannotated protein</fullName>
    </submittedName>
</protein>
<keyword evidence="1" id="KW-0812">Transmembrane</keyword>
<feature type="transmembrane region" description="Helical" evidence="1">
    <location>
        <begin position="264"/>
        <end position="285"/>
    </location>
</feature>
<evidence type="ECO:0000256" key="1">
    <source>
        <dbReference type="SAM" id="Phobius"/>
    </source>
</evidence>
<feature type="transmembrane region" description="Helical" evidence="1">
    <location>
        <begin position="20"/>
        <end position="38"/>
    </location>
</feature>
<feature type="transmembrane region" description="Helical" evidence="1">
    <location>
        <begin position="238"/>
        <end position="258"/>
    </location>
</feature>
<dbReference type="AlphaFoldDB" id="A0A6J6CWJ8"/>
<name>A0A6J6CWJ8_9ZZZZ</name>
<feature type="domain" description="Acyltransferase 3" evidence="2">
    <location>
        <begin position="13"/>
        <end position="348"/>
    </location>
</feature>
<reference evidence="3" key="1">
    <citation type="submission" date="2020-05" db="EMBL/GenBank/DDBJ databases">
        <authorList>
            <person name="Chiriac C."/>
            <person name="Salcher M."/>
            <person name="Ghai R."/>
            <person name="Kavagutti S V."/>
        </authorList>
    </citation>
    <scope>NUCLEOTIDE SEQUENCE</scope>
</reference>
<feature type="transmembrane region" description="Helical" evidence="1">
    <location>
        <begin position="212"/>
        <end position="231"/>
    </location>
</feature>
<dbReference type="InterPro" id="IPR002656">
    <property type="entry name" value="Acyl_transf_3_dom"/>
</dbReference>
<dbReference type="GO" id="GO:0009103">
    <property type="term" value="P:lipopolysaccharide biosynthetic process"/>
    <property type="evidence" value="ECO:0007669"/>
    <property type="project" value="TreeGrafter"/>
</dbReference>
<keyword evidence="1" id="KW-1133">Transmembrane helix</keyword>